<dbReference type="GO" id="GO:0006644">
    <property type="term" value="P:phospholipid metabolic process"/>
    <property type="evidence" value="ECO:0007669"/>
    <property type="project" value="InterPro"/>
</dbReference>
<dbReference type="GO" id="GO:0050482">
    <property type="term" value="P:arachidonate secretion"/>
    <property type="evidence" value="ECO:0007669"/>
    <property type="project" value="InterPro"/>
</dbReference>
<gene>
    <name evidence="2" type="ORF">HIM_05830</name>
</gene>
<feature type="signal peptide" evidence="1">
    <location>
        <begin position="1"/>
        <end position="20"/>
    </location>
</feature>
<keyword evidence="1" id="KW-0732">Signal</keyword>
<sequence>MRFEAVLWLLLGQGLCSVAAGLVPVNRPPVLDDAARHLQSMTDTLLFNTSLREFDRRRLYQDPLELDWYSNGCSYSPDNPWGYPFLQACRRHDFGYQNYEQQNRFTKSAKARIDAQFQKEYAPPKTCRVSIDECSSSVPSSLSTQCRYGNSSVIRCSRMASLYYEAAREAGGPHALDEASVSVRNDCGRVLVNVTVEHMYQKTRERAFWPRIERHQESAPTAITFEDRPWYRFWGSSRDQWRASWSTEDGRLFCYTRPLFSEYEVHNLDDRDQDGLIVISVSDIVRNRYEIRNARLPPGKSNESAGRWACVSVSDILSGAVEPDDDAPMLDRVLQSGYFSK</sequence>
<accession>A0A0F7ZUE3</accession>
<feature type="chain" id="PRO_5002526310" evidence="1">
    <location>
        <begin position="21"/>
        <end position="341"/>
    </location>
</feature>
<dbReference type="InterPro" id="IPR036444">
    <property type="entry name" value="PLipase_A2_dom_sf"/>
</dbReference>
<dbReference type="Gene3D" id="1.20.90.10">
    <property type="entry name" value="Phospholipase A2 domain"/>
    <property type="match status" value="1"/>
</dbReference>
<evidence type="ECO:0000313" key="3">
    <source>
        <dbReference type="Proteomes" id="UP000054481"/>
    </source>
</evidence>
<reference evidence="2 3" key="1">
    <citation type="journal article" date="2014" name="Genome Biol. Evol.">
        <title>Comparative genomics and transcriptomics analyses reveal divergent lifestyle features of nematode endoparasitic fungus Hirsutella minnesotensis.</title>
        <authorList>
            <person name="Lai Y."/>
            <person name="Liu K."/>
            <person name="Zhang X."/>
            <person name="Zhang X."/>
            <person name="Li K."/>
            <person name="Wang N."/>
            <person name="Shu C."/>
            <person name="Wu Y."/>
            <person name="Wang C."/>
            <person name="Bushley K.E."/>
            <person name="Xiang M."/>
            <person name="Liu X."/>
        </authorList>
    </citation>
    <scope>NUCLEOTIDE SEQUENCE [LARGE SCALE GENOMIC DNA]</scope>
    <source>
        <strain evidence="2 3">3608</strain>
    </source>
</reference>
<dbReference type="Gene3D" id="2.60.40.3820">
    <property type="match status" value="1"/>
</dbReference>
<organism evidence="2 3">
    <name type="scientific">Hirsutella minnesotensis 3608</name>
    <dbReference type="NCBI Taxonomy" id="1043627"/>
    <lineage>
        <taxon>Eukaryota</taxon>
        <taxon>Fungi</taxon>
        <taxon>Dikarya</taxon>
        <taxon>Ascomycota</taxon>
        <taxon>Pezizomycotina</taxon>
        <taxon>Sordariomycetes</taxon>
        <taxon>Hypocreomycetidae</taxon>
        <taxon>Hypocreales</taxon>
        <taxon>Ophiocordycipitaceae</taxon>
        <taxon>Hirsutella</taxon>
    </lineage>
</organism>
<dbReference type="Proteomes" id="UP000054481">
    <property type="component" value="Unassembled WGS sequence"/>
</dbReference>
<evidence type="ECO:0000313" key="2">
    <source>
        <dbReference type="EMBL" id="KJZ74713.1"/>
    </source>
</evidence>
<protein>
    <submittedName>
        <fullName evidence="2">Uncharacterized protein</fullName>
    </submittedName>
</protein>
<name>A0A0F7ZUE3_9HYPO</name>
<dbReference type="GO" id="GO:0004623">
    <property type="term" value="F:phospholipase A2 activity"/>
    <property type="evidence" value="ECO:0007669"/>
    <property type="project" value="InterPro"/>
</dbReference>
<evidence type="ECO:0000256" key="1">
    <source>
        <dbReference type="SAM" id="SignalP"/>
    </source>
</evidence>
<proteinExistence type="predicted"/>
<dbReference type="InterPro" id="IPR015141">
    <property type="entry name" value="PLipase_A2_prok/fun"/>
</dbReference>
<dbReference type="EMBL" id="KQ030523">
    <property type="protein sequence ID" value="KJZ74713.1"/>
    <property type="molecule type" value="Genomic_DNA"/>
</dbReference>
<dbReference type="Pfam" id="PF09056">
    <property type="entry name" value="Phospholip_A2_3"/>
    <property type="match status" value="1"/>
</dbReference>
<keyword evidence="3" id="KW-1185">Reference proteome</keyword>
<dbReference type="AlphaFoldDB" id="A0A0F7ZUE3"/>
<dbReference type="SUPFAM" id="SSF48619">
    <property type="entry name" value="Phospholipase A2, PLA2"/>
    <property type="match status" value="1"/>
</dbReference>
<dbReference type="OrthoDB" id="5120271at2759"/>